<protein>
    <recommendedName>
        <fullName evidence="2">Sulfatase</fullName>
    </recommendedName>
</protein>
<dbReference type="InterPro" id="IPR017850">
    <property type="entry name" value="Alkaline_phosphatase_core_sf"/>
</dbReference>
<dbReference type="SUPFAM" id="SSF53649">
    <property type="entry name" value="Alkaline phosphatase-like"/>
    <property type="match status" value="1"/>
</dbReference>
<dbReference type="Pfam" id="PF07394">
    <property type="entry name" value="DUF1501"/>
    <property type="match status" value="1"/>
</dbReference>
<dbReference type="EMBL" id="CADCUQ010000620">
    <property type="protein sequence ID" value="CAA9418806.1"/>
    <property type="molecule type" value="Genomic_DNA"/>
</dbReference>
<dbReference type="InterPro" id="IPR010869">
    <property type="entry name" value="DUF1501"/>
</dbReference>
<proteinExistence type="predicted"/>
<accession>A0A6J4PSP4</accession>
<gene>
    <name evidence="1" type="ORF">AVDCRST_MAG64-2745</name>
</gene>
<dbReference type="AlphaFoldDB" id="A0A6J4PSP4"/>
<organism evidence="1">
    <name type="scientific">uncultured Phycisphaerae bacterium</name>
    <dbReference type="NCBI Taxonomy" id="904963"/>
    <lineage>
        <taxon>Bacteria</taxon>
        <taxon>Pseudomonadati</taxon>
        <taxon>Planctomycetota</taxon>
        <taxon>Phycisphaerae</taxon>
        <taxon>environmental samples</taxon>
    </lineage>
</organism>
<reference evidence="1" key="1">
    <citation type="submission" date="2020-02" db="EMBL/GenBank/DDBJ databases">
        <authorList>
            <person name="Meier V. D."/>
        </authorList>
    </citation>
    <scope>NUCLEOTIDE SEQUENCE</scope>
    <source>
        <strain evidence="1">AVDCRST_MAG64</strain>
    </source>
</reference>
<evidence type="ECO:0008006" key="2">
    <source>
        <dbReference type="Google" id="ProtNLM"/>
    </source>
</evidence>
<dbReference type="PANTHER" id="PTHR43737">
    <property type="entry name" value="BLL7424 PROTEIN"/>
    <property type="match status" value="1"/>
</dbReference>
<dbReference type="Gene3D" id="3.40.720.10">
    <property type="entry name" value="Alkaline Phosphatase, subunit A"/>
    <property type="match status" value="1"/>
</dbReference>
<name>A0A6J4PSP4_9BACT</name>
<evidence type="ECO:0000313" key="1">
    <source>
        <dbReference type="EMBL" id="CAA9418806.1"/>
    </source>
</evidence>
<dbReference type="PANTHER" id="PTHR43737:SF1">
    <property type="entry name" value="DUF1501 DOMAIN-CONTAINING PROTEIN"/>
    <property type="match status" value="1"/>
</dbReference>
<sequence>MLPARAPFGSPVTRRDFFRHAMYGVGAIALADLLNRDGRLMAAPATPRGGIARPAPHYAATAKHVIHLYLGGGLSHVDSFDYKPELERYHDKDMPASFGKADPFFGKLGRLHRAHYPFKRRGQSGLWVSDLFPEIATVADELTVINSMVAETANHIPGNYQANTGFRQMGFPSMGAWLSYGLGTENENLPSFVVLPDARGLPTPGGGAFNWSSGFLPAQHQGVTFNTRGDRPVLDLQPAGKLGAAGQAARRDLLRKLNEMHLREQTQTDPLAARIRSYELAAGMQQTIPEAMDLNAEPDHVKQLYGLDRDETRDVARNCLAARRLVERGVRMVQVWTGDGTSWDAHEDILANGYKSHSGEARRVDRPIAGLIKDLRQRGLLDQTVVLITTEFGRTPYAQSNAGTIGRGRDHHPEGFTNVMAGGGLKPGVAYGATDAIGYASVERPVTTYDMHATVLHLLGIDHEKLTFYHNGIERRLTNVHGEVVRDILARA</sequence>